<dbReference type="SUPFAM" id="SSF160935">
    <property type="entry name" value="VPA0735-like"/>
    <property type="match status" value="1"/>
</dbReference>
<feature type="domain" description="DUF1254" evidence="2">
    <location>
        <begin position="73"/>
        <end position="190"/>
    </location>
</feature>
<sequence length="296" mass="31371">MFLYHLVLAGLCASIQCAPLHDHGNDLLRSLNLPIDELGATAFSLIYGAPLQGFYQLASTSGILKGEGSNALGSHYTTATASVRNVVRPNVDTIYATGIFDLSSTDLVVTVPPMEEDRFYLFGFYDPYGDLFATLGSVDASTPGRYLIGPRDACCDDYTGCITSPNPIGTLLIRVEVRNNDTDVTHVASYLSNSTLATVNPHAASHPPLTLTDFADLSNSTVLSTLQLTARLQSRATPESAAFQHKVPAILALAGIRNGSYNQPNGVNLTLAAELAKAAITAFTKAPSSYPDLGNG</sequence>
<gene>
    <name evidence="3" type="ORF">LTR97_007041</name>
</gene>
<dbReference type="Pfam" id="PF06863">
    <property type="entry name" value="DUF1254"/>
    <property type="match status" value="1"/>
</dbReference>
<proteinExistence type="predicted"/>
<keyword evidence="1" id="KW-0732">Signal</keyword>
<evidence type="ECO:0000259" key="2">
    <source>
        <dbReference type="Pfam" id="PF06863"/>
    </source>
</evidence>
<dbReference type="PANTHER" id="PTHR36509">
    <property type="entry name" value="BLL3101 PROTEIN"/>
    <property type="match status" value="1"/>
</dbReference>
<feature type="chain" id="PRO_5042923210" description="DUF1254 domain-containing protein" evidence="1">
    <location>
        <begin position="18"/>
        <end position="296"/>
    </location>
</feature>
<dbReference type="InterPro" id="IPR010679">
    <property type="entry name" value="DUF1254"/>
</dbReference>
<organism evidence="3 4">
    <name type="scientific">Elasticomyces elasticus</name>
    <dbReference type="NCBI Taxonomy" id="574655"/>
    <lineage>
        <taxon>Eukaryota</taxon>
        <taxon>Fungi</taxon>
        <taxon>Dikarya</taxon>
        <taxon>Ascomycota</taxon>
        <taxon>Pezizomycotina</taxon>
        <taxon>Dothideomycetes</taxon>
        <taxon>Dothideomycetidae</taxon>
        <taxon>Mycosphaerellales</taxon>
        <taxon>Teratosphaeriaceae</taxon>
        <taxon>Elasticomyces</taxon>
    </lineage>
</organism>
<dbReference type="InterPro" id="IPR037050">
    <property type="entry name" value="DUF1254_sf"/>
</dbReference>
<dbReference type="Gene3D" id="2.60.40.1610">
    <property type="entry name" value="Domain of unknown function DUF1254"/>
    <property type="match status" value="1"/>
</dbReference>
<dbReference type="PANTHER" id="PTHR36509:SF2">
    <property type="entry name" value="BLL3101 PROTEIN"/>
    <property type="match status" value="1"/>
</dbReference>
<protein>
    <recommendedName>
        <fullName evidence="2">DUF1254 domain-containing protein</fullName>
    </recommendedName>
</protein>
<comment type="caution">
    <text evidence="3">The sequence shown here is derived from an EMBL/GenBank/DDBJ whole genome shotgun (WGS) entry which is preliminary data.</text>
</comment>
<reference evidence="3" key="1">
    <citation type="submission" date="2023-08" db="EMBL/GenBank/DDBJ databases">
        <title>Black Yeasts Isolated from many extreme environments.</title>
        <authorList>
            <person name="Coleine C."/>
            <person name="Stajich J.E."/>
            <person name="Selbmann L."/>
        </authorList>
    </citation>
    <scope>NUCLEOTIDE SEQUENCE</scope>
    <source>
        <strain evidence="3">CCFEE 5810</strain>
    </source>
</reference>
<evidence type="ECO:0000313" key="3">
    <source>
        <dbReference type="EMBL" id="KAK5698081.1"/>
    </source>
</evidence>
<feature type="signal peptide" evidence="1">
    <location>
        <begin position="1"/>
        <end position="17"/>
    </location>
</feature>
<dbReference type="EMBL" id="JAVRQU010000010">
    <property type="protein sequence ID" value="KAK5698081.1"/>
    <property type="molecule type" value="Genomic_DNA"/>
</dbReference>
<dbReference type="Proteomes" id="UP001310594">
    <property type="component" value="Unassembled WGS sequence"/>
</dbReference>
<evidence type="ECO:0000313" key="4">
    <source>
        <dbReference type="Proteomes" id="UP001310594"/>
    </source>
</evidence>
<dbReference type="AlphaFoldDB" id="A0AAN7W5T0"/>
<name>A0AAN7W5T0_9PEZI</name>
<evidence type="ECO:0000256" key="1">
    <source>
        <dbReference type="SAM" id="SignalP"/>
    </source>
</evidence>
<accession>A0AAN7W5T0</accession>